<feature type="transmembrane region" description="Helical" evidence="2">
    <location>
        <begin position="332"/>
        <end position="356"/>
    </location>
</feature>
<dbReference type="SUPFAM" id="SSF49899">
    <property type="entry name" value="Concanavalin A-like lectins/glucanases"/>
    <property type="match status" value="1"/>
</dbReference>
<dbReference type="Proteomes" id="UP001596098">
    <property type="component" value="Unassembled WGS sequence"/>
</dbReference>
<reference evidence="4" key="1">
    <citation type="journal article" date="2019" name="Int. J. Syst. Evol. Microbiol.">
        <title>The Global Catalogue of Microorganisms (GCM) 10K type strain sequencing project: providing services to taxonomists for standard genome sequencing and annotation.</title>
        <authorList>
            <consortium name="The Broad Institute Genomics Platform"/>
            <consortium name="The Broad Institute Genome Sequencing Center for Infectious Disease"/>
            <person name="Wu L."/>
            <person name="Ma J."/>
        </authorList>
    </citation>
    <scope>NUCLEOTIDE SEQUENCE [LARGE SCALE GENOMIC DNA]</scope>
    <source>
        <strain evidence="4">DFY28</strain>
    </source>
</reference>
<organism evidence="3 4">
    <name type="scientific">Nocardioides yefusunii</name>
    <dbReference type="NCBI Taxonomy" id="2500546"/>
    <lineage>
        <taxon>Bacteria</taxon>
        <taxon>Bacillati</taxon>
        <taxon>Actinomycetota</taxon>
        <taxon>Actinomycetes</taxon>
        <taxon>Propionibacteriales</taxon>
        <taxon>Nocardioidaceae</taxon>
        <taxon>Nocardioides</taxon>
    </lineage>
</organism>
<dbReference type="RefSeq" id="WP_128219458.1">
    <property type="nucleotide sequence ID" value="NZ_CP034929.1"/>
</dbReference>
<feature type="transmembrane region" description="Helical" evidence="2">
    <location>
        <begin position="157"/>
        <end position="181"/>
    </location>
</feature>
<sequence>MSPRAQDTARPGRSPTSVWAEFCAVTAARLYRAVLLTLAAAAVVPSLFGWHTYVVQSGSMEPRISVGDVVHTRSLAPEVSPEPGRIYAFADPSRSDGHVLLHRIIGFDDDGPADGPHDGTWTSQGDANPDPDITPVPREAFLGRATLMAPWVGSPVVWFRSAAWAPLLLWMVLTALAFGLARRRLADDPPGLVAAVRSLRRSPEDDDSDPPDPPHGGTGRSIALVCLTLLALAVATTVVGSVPGNADARFSRSSPHPGNKWTASSDFRHPYVRAVDLNTPAGFWLLDESSGTTTLKSRFASLGDGTVYGSTTTQPATGGAIPGAHLKFTGKAGYAVLGGAVGSLLGLSAVSVELWFRTTRTSTPQQLAGLQINATSATANAAFPSLQVDASGRIREGILTSLISPAGKAYDDGEWHHVVLTMGAGVAGFLRPLVIYVDGASVASGNSGASLEVVSAARWRIGAGGYDAATATSHQSEAHIDAVSAYGVILSASQVKTHWCAARPTASNCL</sequence>
<keyword evidence="2" id="KW-0812">Transmembrane</keyword>
<protein>
    <submittedName>
        <fullName evidence="3">LamG-like jellyroll fold domain-containing protein</fullName>
    </submittedName>
</protein>
<evidence type="ECO:0000313" key="3">
    <source>
        <dbReference type="EMBL" id="MFC6152916.1"/>
    </source>
</evidence>
<dbReference type="InterPro" id="IPR019533">
    <property type="entry name" value="Peptidase_S26"/>
</dbReference>
<dbReference type="InterPro" id="IPR013320">
    <property type="entry name" value="ConA-like_dom_sf"/>
</dbReference>
<evidence type="ECO:0000256" key="1">
    <source>
        <dbReference type="SAM" id="MobiDB-lite"/>
    </source>
</evidence>
<proteinExistence type="predicted"/>
<keyword evidence="4" id="KW-1185">Reference proteome</keyword>
<comment type="caution">
    <text evidence="3">The sequence shown here is derived from an EMBL/GenBank/DDBJ whole genome shotgun (WGS) entry which is preliminary data.</text>
</comment>
<dbReference type="EMBL" id="JBHSQI010000002">
    <property type="protein sequence ID" value="MFC6152916.1"/>
    <property type="molecule type" value="Genomic_DNA"/>
</dbReference>
<evidence type="ECO:0000313" key="4">
    <source>
        <dbReference type="Proteomes" id="UP001596098"/>
    </source>
</evidence>
<keyword evidence="2" id="KW-1133">Transmembrane helix</keyword>
<dbReference type="Gene3D" id="2.10.109.10">
    <property type="entry name" value="Umud Fragment, subunit A"/>
    <property type="match status" value="1"/>
</dbReference>
<name>A0ABW1QTX3_9ACTN</name>
<dbReference type="InterPro" id="IPR036286">
    <property type="entry name" value="LexA/Signal_pep-like_sf"/>
</dbReference>
<gene>
    <name evidence="3" type="ORF">ACFPWU_04435</name>
</gene>
<keyword evidence="2" id="KW-0472">Membrane</keyword>
<feature type="transmembrane region" description="Helical" evidence="2">
    <location>
        <begin position="33"/>
        <end position="53"/>
    </location>
</feature>
<accession>A0ABW1QTX3</accession>
<feature type="transmembrane region" description="Helical" evidence="2">
    <location>
        <begin position="222"/>
        <end position="242"/>
    </location>
</feature>
<dbReference type="SUPFAM" id="SSF51306">
    <property type="entry name" value="LexA/Signal peptidase"/>
    <property type="match status" value="1"/>
</dbReference>
<feature type="region of interest" description="Disordered" evidence="1">
    <location>
        <begin position="112"/>
        <end position="132"/>
    </location>
</feature>
<feature type="region of interest" description="Disordered" evidence="1">
    <location>
        <begin position="198"/>
        <end position="218"/>
    </location>
</feature>
<dbReference type="CDD" id="cd06530">
    <property type="entry name" value="S26_SPase_I"/>
    <property type="match status" value="1"/>
</dbReference>
<dbReference type="Pfam" id="PF13385">
    <property type="entry name" value="Laminin_G_3"/>
    <property type="match status" value="1"/>
</dbReference>
<dbReference type="Gene3D" id="2.60.120.200">
    <property type="match status" value="1"/>
</dbReference>
<evidence type="ECO:0000256" key="2">
    <source>
        <dbReference type="SAM" id="Phobius"/>
    </source>
</evidence>